<dbReference type="Proteomes" id="UP000789396">
    <property type="component" value="Unassembled WGS sequence"/>
</dbReference>
<keyword evidence="2" id="KW-1185">Reference proteome</keyword>
<evidence type="ECO:0000313" key="1">
    <source>
        <dbReference type="EMBL" id="CAG8818677.1"/>
    </source>
</evidence>
<accession>A0A9N9KAA7</accession>
<name>A0A9N9KAA7_9GLOM</name>
<gene>
    <name evidence="1" type="ORF">RFULGI_LOCUS19444</name>
</gene>
<feature type="non-terminal residue" evidence="1">
    <location>
        <position position="1"/>
    </location>
</feature>
<dbReference type="AlphaFoldDB" id="A0A9N9KAA7"/>
<reference evidence="1" key="1">
    <citation type="submission" date="2021-06" db="EMBL/GenBank/DDBJ databases">
        <authorList>
            <person name="Kallberg Y."/>
            <person name="Tangrot J."/>
            <person name="Rosling A."/>
        </authorList>
    </citation>
    <scope>NUCLEOTIDE SEQUENCE</scope>
    <source>
        <strain evidence="1">IN212</strain>
    </source>
</reference>
<comment type="caution">
    <text evidence="1">The sequence shown here is derived from an EMBL/GenBank/DDBJ whole genome shotgun (WGS) entry which is preliminary data.</text>
</comment>
<dbReference type="EMBL" id="CAJVPZ010096229">
    <property type="protein sequence ID" value="CAG8818677.1"/>
    <property type="molecule type" value="Genomic_DNA"/>
</dbReference>
<proteinExistence type="predicted"/>
<organism evidence="1 2">
    <name type="scientific">Racocetra fulgida</name>
    <dbReference type="NCBI Taxonomy" id="60492"/>
    <lineage>
        <taxon>Eukaryota</taxon>
        <taxon>Fungi</taxon>
        <taxon>Fungi incertae sedis</taxon>
        <taxon>Mucoromycota</taxon>
        <taxon>Glomeromycotina</taxon>
        <taxon>Glomeromycetes</taxon>
        <taxon>Diversisporales</taxon>
        <taxon>Gigasporaceae</taxon>
        <taxon>Racocetra</taxon>
    </lineage>
</organism>
<protein>
    <submittedName>
        <fullName evidence="1">7589_t:CDS:1</fullName>
    </submittedName>
</protein>
<sequence length="61" mass="7057">QASNITTVSENDTLGDDDFFAEVFNLEGSNNDIIEFEEDEVSQYLKYPEAKPNEDPLIWWN</sequence>
<dbReference type="OrthoDB" id="2443071at2759"/>
<feature type="non-terminal residue" evidence="1">
    <location>
        <position position="61"/>
    </location>
</feature>
<evidence type="ECO:0000313" key="2">
    <source>
        <dbReference type="Proteomes" id="UP000789396"/>
    </source>
</evidence>